<dbReference type="Pfam" id="PF12986">
    <property type="entry name" value="DUF3870"/>
    <property type="match status" value="1"/>
</dbReference>
<organism evidence="2 3">
    <name type="scientific">Neobacillus rhizophilus</name>
    <dbReference type="NCBI Taxonomy" id="2833579"/>
    <lineage>
        <taxon>Bacteria</taxon>
        <taxon>Bacillati</taxon>
        <taxon>Bacillota</taxon>
        <taxon>Bacilli</taxon>
        <taxon>Bacillales</taxon>
        <taxon>Bacillaceae</taxon>
        <taxon>Neobacillus</taxon>
    </lineage>
</organism>
<dbReference type="Proteomes" id="UP000679749">
    <property type="component" value="Unassembled WGS sequence"/>
</dbReference>
<name>A0A942YWL2_9BACI</name>
<dbReference type="AlphaFoldDB" id="A0A942YWL2"/>
<feature type="domain" description="DUF3870" evidence="1">
    <location>
        <begin position="7"/>
        <end position="99"/>
    </location>
</feature>
<keyword evidence="3" id="KW-1185">Reference proteome</keyword>
<reference evidence="2" key="1">
    <citation type="submission" date="2021-05" db="EMBL/GenBank/DDBJ databases">
        <title>Novel Bacillus species.</title>
        <authorList>
            <person name="Liu G."/>
        </authorList>
    </citation>
    <scope>NUCLEOTIDE SEQUENCE</scope>
    <source>
        <strain evidence="2">FJAT-49825</strain>
    </source>
</reference>
<protein>
    <submittedName>
        <fullName evidence="2">DUF3870 domain-containing protein</fullName>
    </submittedName>
</protein>
<dbReference type="RefSeq" id="WP_213117333.1">
    <property type="nucleotide sequence ID" value="NZ_JAGYPF010000002.1"/>
</dbReference>
<gene>
    <name evidence="2" type="ORF">KHA99_10160</name>
</gene>
<evidence type="ECO:0000259" key="1">
    <source>
        <dbReference type="Pfam" id="PF12986"/>
    </source>
</evidence>
<evidence type="ECO:0000313" key="3">
    <source>
        <dbReference type="Proteomes" id="UP000679749"/>
    </source>
</evidence>
<proteinExistence type="predicted"/>
<dbReference type="InterPro" id="IPR024617">
    <property type="entry name" value="DUF3870"/>
</dbReference>
<accession>A0A942YWL2</accession>
<sequence length="106" mass="12056">MGMPTVFISAYAKAPQNTPMYENNKQIGIMLEIHKQNHIIVNADATFITDLAKDYLKRIVIGTDFSKDISSLLKEIEQDFLIQSQGALIVALKVARQKYHDNYLQN</sequence>
<evidence type="ECO:0000313" key="2">
    <source>
        <dbReference type="EMBL" id="MBS4212806.1"/>
    </source>
</evidence>
<comment type="caution">
    <text evidence="2">The sequence shown here is derived from an EMBL/GenBank/DDBJ whole genome shotgun (WGS) entry which is preliminary data.</text>
</comment>
<dbReference type="EMBL" id="JAGYPF010000002">
    <property type="protein sequence ID" value="MBS4212806.1"/>
    <property type="molecule type" value="Genomic_DNA"/>
</dbReference>